<sequence>MFRLPVSSQSCVTSPWSAGEGLWPCKRDQAKTDRKDAASATASVFGCVSPIAMRQNLESGVGGVGSKSKCEMMAGPSRISRMPRARNPKSPPVLDPPRQWPSGLKLGRSANVQNTRSSSNAAPAKHPGHARFGPLLSGGRHDSIAGRARPFESVLGFWRNLVSLKVWTLAFRHESLWWFL</sequence>
<gene>
    <name evidence="2" type="ORF">BDK51DRAFT_51011</name>
</gene>
<evidence type="ECO:0000313" key="3">
    <source>
        <dbReference type="Proteomes" id="UP000269721"/>
    </source>
</evidence>
<keyword evidence="3" id="KW-1185">Reference proteome</keyword>
<organism evidence="2 3">
    <name type="scientific">Blyttiomyces helicus</name>
    <dbReference type="NCBI Taxonomy" id="388810"/>
    <lineage>
        <taxon>Eukaryota</taxon>
        <taxon>Fungi</taxon>
        <taxon>Fungi incertae sedis</taxon>
        <taxon>Chytridiomycota</taxon>
        <taxon>Chytridiomycota incertae sedis</taxon>
        <taxon>Chytridiomycetes</taxon>
        <taxon>Chytridiomycetes incertae sedis</taxon>
        <taxon>Blyttiomyces</taxon>
    </lineage>
</organism>
<feature type="region of interest" description="Disordered" evidence="1">
    <location>
        <begin position="80"/>
        <end position="137"/>
    </location>
</feature>
<dbReference type="AlphaFoldDB" id="A0A4V1IPE9"/>
<evidence type="ECO:0000313" key="2">
    <source>
        <dbReference type="EMBL" id="RKO82817.1"/>
    </source>
</evidence>
<feature type="compositionally biased region" description="Pro residues" evidence="1">
    <location>
        <begin position="89"/>
        <end position="99"/>
    </location>
</feature>
<feature type="compositionally biased region" description="Polar residues" evidence="1">
    <location>
        <begin position="110"/>
        <end position="121"/>
    </location>
</feature>
<dbReference type="EMBL" id="ML002051">
    <property type="protein sequence ID" value="RKO82817.1"/>
    <property type="molecule type" value="Genomic_DNA"/>
</dbReference>
<evidence type="ECO:0000256" key="1">
    <source>
        <dbReference type="SAM" id="MobiDB-lite"/>
    </source>
</evidence>
<reference evidence="3" key="1">
    <citation type="journal article" date="2018" name="Nat. Microbiol.">
        <title>Leveraging single-cell genomics to expand the fungal tree of life.</title>
        <authorList>
            <person name="Ahrendt S.R."/>
            <person name="Quandt C.A."/>
            <person name="Ciobanu D."/>
            <person name="Clum A."/>
            <person name="Salamov A."/>
            <person name="Andreopoulos B."/>
            <person name="Cheng J.F."/>
            <person name="Woyke T."/>
            <person name="Pelin A."/>
            <person name="Henrissat B."/>
            <person name="Reynolds N.K."/>
            <person name="Benny G.L."/>
            <person name="Smith M.E."/>
            <person name="James T.Y."/>
            <person name="Grigoriev I.V."/>
        </authorList>
    </citation>
    <scope>NUCLEOTIDE SEQUENCE [LARGE SCALE GENOMIC DNA]</scope>
</reference>
<dbReference type="Proteomes" id="UP000269721">
    <property type="component" value="Unassembled WGS sequence"/>
</dbReference>
<accession>A0A4V1IPE9</accession>
<proteinExistence type="predicted"/>
<name>A0A4V1IPE9_9FUNG</name>
<protein>
    <submittedName>
        <fullName evidence="2">Uncharacterized protein</fullName>
    </submittedName>
</protein>